<organism evidence="1 2">
    <name type="scientific">Fulvivirga kasyanovii</name>
    <dbReference type="NCBI Taxonomy" id="396812"/>
    <lineage>
        <taxon>Bacteria</taxon>
        <taxon>Pseudomonadati</taxon>
        <taxon>Bacteroidota</taxon>
        <taxon>Cytophagia</taxon>
        <taxon>Cytophagales</taxon>
        <taxon>Fulvivirgaceae</taxon>
        <taxon>Fulvivirga</taxon>
    </lineage>
</organism>
<keyword evidence="2" id="KW-1185">Reference proteome</keyword>
<gene>
    <name evidence="1" type="ORF">E1163_18090</name>
</gene>
<proteinExistence type="predicted"/>
<comment type="caution">
    <text evidence="1">The sequence shown here is derived from an EMBL/GenBank/DDBJ whole genome shotgun (WGS) entry which is preliminary data.</text>
</comment>
<protein>
    <submittedName>
        <fullName evidence="1">Uncharacterized protein</fullName>
    </submittedName>
</protein>
<dbReference type="Proteomes" id="UP000798808">
    <property type="component" value="Unassembled WGS sequence"/>
</dbReference>
<name>A0ABW9RRQ7_9BACT</name>
<accession>A0ABW9RRQ7</accession>
<evidence type="ECO:0000313" key="2">
    <source>
        <dbReference type="Proteomes" id="UP000798808"/>
    </source>
</evidence>
<reference evidence="1 2" key="1">
    <citation type="submission" date="2019-02" db="EMBL/GenBank/DDBJ databases">
        <authorList>
            <person name="Goldberg S.R."/>
            <person name="Haltli B.A."/>
            <person name="Correa H."/>
            <person name="Russell K.G."/>
        </authorList>
    </citation>
    <scope>NUCLEOTIDE SEQUENCE [LARGE SCALE GENOMIC DNA]</scope>
    <source>
        <strain evidence="1 2">JCM 16186</strain>
    </source>
</reference>
<dbReference type="RefSeq" id="WP_155173881.1">
    <property type="nucleotide sequence ID" value="NZ_BAAAFL010000004.1"/>
</dbReference>
<sequence length="275" mass="32083">MHYFDVDRTDKGVYPVYVLNKVDSAFKAYDIVPVVFITNRSFKGHIDLDRLSEQIVGLVDEISLHHFGRKLKTIQLDCDWSETTRDKYFELIRMLSRDLDVVPTIRLHQIKYKDKTGVPPTKTGVLMLYNMGNLKDEQQNSIIQSDIVDDYIHNTTTYPLKLDVALPLFSQTVIKNNRGQIRLVNKSRPEALKQDKLHFRQLDSHLFEVTRDTLYHGFYLSKGYRLKLEESGVDEILDSYSIVKHSELQLNNIILYHLDDDVLKQVDLAKLLEKL</sequence>
<evidence type="ECO:0000313" key="1">
    <source>
        <dbReference type="EMBL" id="MTI26872.1"/>
    </source>
</evidence>
<dbReference type="EMBL" id="SMLW01000602">
    <property type="protein sequence ID" value="MTI26872.1"/>
    <property type="molecule type" value="Genomic_DNA"/>
</dbReference>